<dbReference type="Pfam" id="PF16657">
    <property type="entry name" value="Malt_amylase_C"/>
    <property type="match status" value="1"/>
</dbReference>
<dbReference type="GO" id="GO:0016798">
    <property type="term" value="F:hydrolase activity, acting on glycosyl bonds"/>
    <property type="evidence" value="ECO:0007669"/>
    <property type="project" value="UniProtKB-KW"/>
</dbReference>
<dbReference type="SMART" id="SM00642">
    <property type="entry name" value="Aamy"/>
    <property type="match status" value="1"/>
</dbReference>
<accession>D7BJ74</accession>
<dbReference type="PANTHER" id="PTHR10357:SF210">
    <property type="entry name" value="MALTODEXTRIN GLUCOSIDASE"/>
    <property type="match status" value="1"/>
</dbReference>
<dbReference type="InterPro" id="IPR017853">
    <property type="entry name" value="GH"/>
</dbReference>
<dbReference type="AlphaFoldDB" id="D7BJ74"/>
<proteinExistence type="predicted"/>
<organism evidence="4 5">
    <name type="scientific">Allomeiothermus silvanus (strain ATCC 700542 / DSM 9946 / NBRC 106475 / NCIMB 13440 / VI-R2)</name>
    <name type="common">Thermus silvanus</name>
    <dbReference type="NCBI Taxonomy" id="526227"/>
    <lineage>
        <taxon>Bacteria</taxon>
        <taxon>Thermotogati</taxon>
        <taxon>Deinococcota</taxon>
        <taxon>Deinococci</taxon>
        <taxon>Thermales</taxon>
        <taxon>Thermaceae</taxon>
        <taxon>Allomeiothermus</taxon>
    </lineage>
</organism>
<sequence>MQIPDWVKDAIFYQIFPERFKNGDPANDPPGTEPWGRAPTRDNFFGGDLEGIIQGLDYIADLGCNALYLTPIFKAATNHKYDTYDYFQIDPHFGDDATFDRLVAEVKRRGMRLVLDGVFNHCGVGFAPFRDLLEQGEGSPYRDWFTPYSFPLKPELPNYATCGGVGWLPRLNTRNPQVEAFVHEVVLHWLERGIDGWRMDVAYEIETPFWQRLRQAVKARYPEAYLVAEEWRDPWPFLQGDTFDGVMHYRLRELLFDFFLKNALAADSFARALTLLRERLPEGSQWGMLTLLGSHDTPRVLTECGGDHRVVQLLFTFLLTYPGAPMLYYGDENGMEGGGDPDCRRSMVWEPERWKGDIRATVHRLLALRRAHPVLRRGTFEVAYAEDRVFSFYRVLGNERVLVVLNNTRVPRELALPVSFPEGTRLTEALSHRAFTVENGCVRLVPLEPRQAWVLLAAFAQRNTPLESGRLGSDATSTPGR</sequence>
<evidence type="ECO:0000259" key="3">
    <source>
        <dbReference type="SMART" id="SM00642"/>
    </source>
</evidence>
<keyword evidence="1" id="KW-0378">Hydrolase</keyword>
<evidence type="ECO:0000256" key="1">
    <source>
        <dbReference type="ARBA" id="ARBA00022801"/>
    </source>
</evidence>
<keyword evidence="5" id="KW-1185">Reference proteome</keyword>
<dbReference type="eggNOG" id="COG0366">
    <property type="taxonomic scope" value="Bacteria"/>
</dbReference>
<dbReference type="CDD" id="cd11338">
    <property type="entry name" value="AmyAc_CMD"/>
    <property type="match status" value="1"/>
</dbReference>
<dbReference type="HOGENOM" id="CLU_006462_6_3_0"/>
<evidence type="ECO:0000256" key="2">
    <source>
        <dbReference type="ARBA" id="ARBA00023295"/>
    </source>
</evidence>
<dbReference type="Pfam" id="PF00128">
    <property type="entry name" value="Alpha-amylase"/>
    <property type="match status" value="1"/>
</dbReference>
<dbReference type="InterPro" id="IPR006047">
    <property type="entry name" value="GH13_cat_dom"/>
</dbReference>
<dbReference type="InterPro" id="IPR013780">
    <property type="entry name" value="Glyco_hydro_b"/>
</dbReference>
<evidence type="ECO:0000313" key="4">
    <source>
        <dbReference type="EMBL" id="ADH65230.1"/>
    </source>
</evidence>
<evidence type="ECO:0000313" key="5">
    <source>
        <dbReference type="Proteomes" id="UP000001916"/>
    </source>
</evidence>
<dbReference type="CAZy" id="GH13">
    <property type="family name" value="Glycoside Hydrolase Family 13"/>
</dbReference>
<dbReference type="PANTHER" id="PTHR10357">
    <property type="entry name" value="ALPHA-AMYLASE FAMILY MEMBER"/>
    <property type="match status" value="1"/>
</dbReference>
<gene>
    <name evidence="4" type="ORF">Mesil_3419</name>
</gene>
<protein>
    <recommendedName>
        <fullName evidence="3">Glycosyl hydrolase family 13 catalytic domain-containing protein</fullName>
    </recommendedName>
</protein>
<dbReference type="Gene3D" id="3.20.20.80">
    <property type="entry name" value="Glycosidases"/>
    <property type="match status" value="1"/>
</dbReference>
<dbReference type="InterPro" id="IPR045857">
    <property type="entry name" value="O16G_dom_2"/>
</dbReference>
<geneLocation type="plasmid" evidence="4 5">
    <name>pMESIL01</name>
</geneLocation>
<name>D7BJ74_ALLS1</name>
<keyword evidence="4" id="KW-0614">Plasmid</keyword>
<dbReference type="OrthoDB" id="9805159at2"/>
<dbReference type="SUPFAM" id="SSF51011">
    <property type="entry name" value="Glycosyl hydrolase domain"/>
    <property type="match status" value="1"/>
</dbReference>
<keyword evidence="2" id="KW-0326">Glycosidase</keyword>
<dbReference type="Gene3D" id="2.60.40.1180">
    <property type="entry name" value="Golgi alpha-mannosidase II"/>
    <property type="match status" value="1"/>
</dbReference>
<dbReference type="KEGG" id="msv:Mesil_3419"/>
<reference evidence="4 5" key="1">
    <citation type="journal article" date="2010" name="Stand. Genomic Sci.">
        <title>Complete genome sequence of Meiothermus silvanus type strain (VI-R2).</title>
        <authorList>
            <person name="Sikorski J."/>
            <person name="Tindall B.J."/>
            <person name="Lowry S."/>
            <person name="Lucas S."/>
            <person name="Nolan M."/>
            <person name="Copeland A."/>
            <person name="Glavina Del Rio T."/>
            <person name="Tice H."/>
            <person name="Cheng J.F."/>
            <person name="Han C."/>
            <person name="Pitluck S."/>
            <person name="Liolios K."/>
            <person name="Ivanova N."/>
            <person name="Mavromatis K."/>
            <person name="Mikhailova N."/>
            <person name="Pati A."/>
            <person name="Goodwin L."/>
            <person name="Chen A."/>
            <person name="Palaniappan K."/>
            <person name="Land M."/>
            <person name="Hauser L."/>
            <person name="Chang Y.J."/>
            <person name="Jeffries C.D."/>
            <person name="Rohde M."/>
            <person name="Goker M."/>
            <person name="Woyke T."/>
            <person name="Bristow J."/>
            <person name="Eisen J.A."/>
            <person name="Markowitz V."/>
            <person name="Hugenholtz P."/>
            <person name="Kyrpides N.C."/>
            <person name="Klenk H.P."/>
            <person name="Lapidus A."/>
        </authorList>
    </citation>
    <scope>NUCLEOTIDE SEQUENCE [LARGE SCALE GENOMIC DNA]</scope>
    <source>
        <strain evidence="5">ATCC 700542 / DSM 9946 / VI-R2</strain>
        <plasmid evidence="5">Plasmid pMESIL01</plasmid>
    </source>
</reference>
<dbReference type="InterPro" id="IPR032091">
    <property type="entry name" value="Malt_amylase-like_C"/>
</dbReference>
<dbReference type="GO" id="GO:0005975">
    <property type="term" value="P:carbohydrate metabolic process"/>
    <property type="evidence" value="ECO:0007669"/>
    <property type="project" value="InterPro"/>
</dbReference>
<dbReference type="SUPFAM" id="SSF51445">
    <property type="entry name" value="(Trans)glycosidases"/>
    <property type="match status" value="1"/>
</dbReference>
<feature type="domain" description="Glycosyl hydrolase family 13 catalytic" evidence="3">
    <location>
        <begin position="14"/>
        <end position="369"/>
    </location>
</feature>
<dbReference type="RefSeq" id="WP_013159733.1">
    <property type="nucleotide sequence ID" value="NC_014213.1"/>
</dbReference>
<dbReference type="EMBL" id="CP002043">
    <property type="protein sequence ID" value="ADH65230.1"/>
    <property type="molecule type" value="Genomic_DNA"/>
</dbReference>
<dbReference type="Proteomes" id="UP000001916">
    <property type="component" value="Plasmid pMESIL01"/>
</dbReference>
<dbReference type="Gene3D" id="3.90.400.10">
    <property type="entry name" value="Oligo-1,6-glucosidase, Domain 2"/>
    <property type="match status" value="1"/>
</dbReference>